<reference evidence="2" key="1">
    <citation type="submission" date="2019-08" db="EMBL/GenBank/DDBJ databases">
        <authorList>
            <person name="Kucharzyk K."/>
            <person name="Murdoch R.W."/>
            <person name="Higgins S."/>
            <person name="Loffler F."/>
        </authorList>
    </citation>
    <scope>NUCLEOTIDE SEQUENCE</scope>
</reference>
<gene>
    <name evidence="2" type="ORF">SDC9_84216</name>
</gene>
<organism evidence="2">
    <name type="scientific">bioreactor metagenome</name>
    <dbReference type="NCBI Taxonomy" id="1076179"/>
    <lineage>
        <taxon>unclassified sequences</taxon>
        <taxon>metagenomes</taxon>
        <taxon>ecological metagenomes</taxon>
    </lineage>
</organism>
<name>A0A644ZBD7_9ZZZZ</name>
<protein>
    <submittedName>
        <fullName evidence="2">Uncharacterized protein</fullName>
    </submittedName>
</protein>
<comment type="caution">
    <text evidence="2">The sequence shown here is derived from an EMBL/GenBank/DDBJ whole genome shotgun (WGS) entry which is preliminary data.</text>
</comment>
<proteinExistence type="predicted"/>
<accession>A0A644ZBD7</accession>
<evidence type="ECO:0000256" key="1">
    <source>
        <dbReference type="SAM" id="MobiDB-lite"/>
    </source>
</evidence>
<dbReference type="EMBL" id="VSSQ01008005">
    <property type="protein sequence ID" value="MPM37598.1"/>
    <property type="molecule type" value="Genomic_DNA"/>
</dbReference>
<evidence type="ECO:0000313" key="2">
    <source>
        <dbReference type="EMBL" id="MPM37598.1"/>
    </source>
</evidence>
<feature type="region of interest" description="Disordered" evidence="1">
    <location>
        <begin position="1"/>
        <end position="27"/>
    </location>
</feature>
<sequence length="78" mass="8865">MGLEQNHSAEDHGNQNEAQAEAHDHPLDAVLLPQYPIQHLVAQHLYNQLFPPAVILNAKRRLSPPRTFIQRSKGRVKL</sequence>
<feature type="compositionally biased region" description="Basic and acidic residues" evidence="1">
    <location>
        <begin position="7"/>
        <end position="27"/>
    </location>
</feature>
<dbReference type="AlphaFoldDB" id="A0A644ZBD7"/>